<dbReference type="InterPro" id="IPR023214">
    <property type="entry name" value="HAD_sf"/>
</dbReference>
<gene>
    <name evidence="2" type="primary">LOC103512259</name>
</gene>
<dbReference type="SFLD" id="SFLDG01129">
    <property type="entry name" value="C1.5:_HAD__Beta-PGM__Phosphata"/>
    <property type="match status" value="1"/>
</dbReference>
<dbReference type="AlphaFoldDB" id="A0A1S3D666"/>
<dbReference type="NCBIfam" id="TIGR01509">
    <property type="entry name" value="HAD-SF-IA-v3"/>
    <property type="match status" value="1"/>
</dbReference>
<dbReference type="InterPro" id="IPR023198">
    <property type="entry name" value="PGP-like_dom2"/>
</dbReference>
<organism evidence="1 2">
    <name type="scientific">Diaphorina citri</name>
    <name type="common">Asian citrus psyllid</name>
    <dbReference type="NCBI Taxonomy" id="121845"/>
    <lineage>
        <taxon>Eukaryota</taxon>
        <taxon>Metazoa</taxon>
        <taxon>Ecdysozoa</taxon>
        <taxon>Arthropoda</taxon>
        <taxon>Hexapoda</taxon>
        <taxon>Insecta</taxon>
        <taxon>Pterygota</taxon>
        <taxon>Neoptera</taxon>
        <taxon>Paraneoptera</taxon>
        <taxon>Hemiptera</taxon>
        <taxon>Sternorrhyncha</taxon>
        <taxon>Psylloidea</taxon>
        <taxon>Psyllidae</taxon>
        <taxon>Diaphorininae</taxon>
        <taxon>Diaphorina</taxon>
    </lineage>
</organism>
<accession>A0A1S3D666</accession>
<dbReference type="SFLD" id="SFLDG01135">
    <property type="entry name" value="C1.5.6:_HAD__Beta-PGM__Phospha"/>
    <property type="match status" value="1"/>
</dbReference>
<dbReference type="RefSeq" id="XP_008475235.1">
    <property type="nucleotide sequence ID" value="XM_008477013.3"/>
</dbReference>
<dbReference type="Gene3D" id="3.40.50.1000">
    <property type="entry name" value="HAD superfamily/HAD-like"/>
    <property type="match status" value="1"/>
</dbReference>
<dbReference type="KEGG" id="dci:103512259"/>
<evidence type="ECO:0000313" key="2">
    <source>
        <dbReference type="RefSeq" id="XP_008475235.1"/>
    </source>
</evidence>
<dbReference type="PANTHER" id="PTHR18901:SF38">
    <property type="entry name" value="PSEUDOURIDINE-5'-PHOSPHATASE"/>
    <property type="match status" value="1"/>
</dbReference>
<dbReference type="PaxDb" id="121845-A0A1S3D666"/>
<dbReference type="GeneID" id="103512259"/>
<dbReference type="SFLD" id="SFLDS00003">
    <property type="entry name" value="Haloacid_Dehalogenase"/>
    <property type="match status" value="1"/>
</dbReference>
<dbReference type="FunFam" id="3.40.50.1000:FF:000055">
    <property type="entry name" value="Haloacid dehalogenase-like hydrolase family protein"/>
    <property type="match status" value="1"/>
</dbReference>
<dbReference type="InterPro" id="IPR036412">
    <property type="entry name" value="HAD-like_sf"/>
</dbReference>
<proteinExistence type="predicted"/>
<dbReference type="SUPFAM" id="SSF56784">
    <property type="entry name" value="HAD-like"/>
    <property type="match status" value="1"/>
</dbReference>
<dbReference type="GO" id="GO:0016791">
    <property type="term" value="F:phosphatase activity"/>
    <property type="evidence" value="ECO:0007669"/>
    <property type="project" value="TreeGrafter"/>
</dbReference>
<dbReference type="OMA" id="CPKMPGA"/>
<sequence>MNISQVLKRTMNISQVLNYVTHVIFDMDGLLLDTERVYKYGISTVLKKYGCEYPDDVKAMVLGSQPPDMMKILFRETKLSESGKTKDEVYKEIVDTYTPLMSSAEWMPGALRLINHLHKHNIPFAIATSSAKESFELKTSRHKDTLKLFHHVVLGSADPEVKQGKPAPDVFLVAAKRFDEKPQPSKCLVFEDAPNGVLGAKAAGMSCVMVPDPTVPKHRTEAADLVLNSLEEFKPELYGLPPFEDK</sequence>
<name>A0A1S3D666_DIACI</name>
<keyword evidence="1" id="KW-1185">Reference proteome</keyword>
<dbReference type="InterPro" id="IPR006439">
    <property type="entry name" value="HAD-SF_hydro_IA"/>
</dbReference>
<dbReference type="STRING" id="121845.A0A1S3D666"/>
<evidence type="ECO:0000313" key="1">
    <source>
        <dbReference type="Proteomes" id="UP000079169"/>
    </source>
</evidence>
<dbReference type="Pfam" id="PF00702">
    <property type="entry name" value="Hydrolase"/>
    <property type="match status" value="1"/>
</dbReference>
<reference evidence="2" key="1">
    <citation type="submission" date="2025-08" db="UniProtKB">
        <authorList>
            <consortium name="RefSeq"/>
        </authorList>
    </citation>
    <scope>IDENTIFICATION</scope>
</reference>
<dbReference type="PANTHER" id="PTHR18901">
    <property type="entry name" value="2-DEOXYGLUCOSE-6-PHOSPHATE PHOSPHATASE 2"/>
    <property type="match status" value="1"/>
</dbReference>
<dbReference type="Gene3D" id="1.10.150.240">
    <property type="entry name" value="Putative phosphatase, domain 2"/>
    <property type="match status" value="1"/>
</dbReference>
<protein>
    <submittedName>
        <fullName evidence="2">Pseudouridine-5'-phosphatase-like</fullName>
    </submittedName>
</protein>
<dbReference type="Proteomes" id="UP000079169">
    <property type="component" value="Unplaced"/>
</dbReference>